<feature type="compositionally biased region" description="Polar residues" evidence="1">
    <location>
        <begin position="49"/>
        <end position="73"/>
    </location>
</feature>
<reference evidence="3" key="1">
    <citation type="submission" date="2022-11" db="UniProtKB">
        <authorList>
            <consortium name="WormBaseParasite"/>
        </authorList>
    </citation>
    <scope>IDENTIFICATION</scope>
</reference>
<dbReference type="Proteomes" id="UP000887565">
    <property type="component" value="Unplaced"/>
</dbReference>
<keyword evidence="2" id="KW-1185">Reference proteome</keyword>
<feature type="region of interest" description="Disordered" evidence="1">
    <location>
        <begin position="30"/>
        <end position="73"/>
    </location>
</feature>
<dbReference type="WBParaSite" id="nRc.2.0.1.t07794-RA">
    <property type="protein sequence ID" value="nRc.2.0.1.t07794-RA"/>
    <property type="gene ID" value="nRc.2.0.1.g07794"/>
</dbReference>
<evidence type="ECO:0000313" key="3">
    <source>
        <dbReference type="WBParaSite" id="nRc.2.0.1.t07794-RA"/>
    </source>
</evidence>
<accession>A0A915I2W5</accession>
<proteinExistence type="predicted"/>
<protein>
    <submittedName>
        <fullName evidence="3">Uncharacterized protein</fullName>
    </submittedName>
</protein>
<name>A0A915I2W5_ROMCU</name>
<organism evidence="2 3">
    <name type="scientific">Romanomermis culicivorax</name>
    <name type="common">Nematode worm</name>
    <dbReference type="NCBI Taxonomy" id="13658"/>
    <lineage>
        <taxon>Eukaryota</taxon>
        <taxon>Metazoa</taxon>
        <taxon>Ecdysozoa</taxon>
        <taxon>Nematoda</taxon>
        <taxon>Enoplea</taxon>
        <taxon>Dorylaimia</taxon>
        <taxon>Mermithida</taxon>
        <taxon>Mermithoidea</taxon>
        <taxon>Mermithidae</taxon>
        <taxon>Romanomermis</taxon>
    </lineage>
</organism>
<dbReference type="AlphaFoldDB" id="A0A915I2W5"/>
<feature type="compositionally biased region" description="Basic residues" evidence="1">
    <location>
        <begin position="30"/>
        <end position="46"/>
    </location>
</feature>
<sequence>MSNATASSIKCGNALSSQAKISEVKTKVKSNLRRSLAKTTKPRAKSMRMTETASPFSMQDRTSATLTKSRNSH</sequence>
<evidence type="ECO:0000256" key="1">
    <source>
        <dbReference type="SAM" id="MobiDB-lite"/>
    </source>
</evidence>
<evidence type="ECO:0000313" key="2">
    <source>
        <dbReference type="Proteomes" id="UP000887565"/>
    </source>
</evidence>